<organism evidence="4 5">
    <name type="scientific">Pelolinea submarina</name>
    <dbReference type="NCBI Taxonomy" id="913107"/>
    <lineage>
        <taxon>Bacteria</taxon>
        <taxon>Bacillati</taxon>
        <taxon>Chloroflexota</taxon>
        <taxon>Anaerolineae</taxon>
        <taxon>Anaerolineales</taxon>
        <taxon>Anaerolineaceae</taxon>
        <taxon>Pelolinea</taxon>
    </lineage>
</organism>
<dbReference type="EMBL" id="QUMS01000001">
    <property type="protein sequence ID" value="REG11165.1"/>
    <property type="molecule type" value="Genomic_DNA"/>
</dbReference>
<dbReference type="InterPro" id="IPR015422">
    <property type="entry name" value="PyrdxlP-dep_Trfase_small"/>
</dbReference>
<evidence type="ECO:0000313" key="4">
    <source>
        <dbReference type="EMBL" id="REG11165.1"/>
    </source>
</evidence>
<dbReference type="OrthoDB" id="9810913at2"/>
<dbReference type="PANTHER" id="PTHR30244">
    <property type="entry name" value="TRANSAMINASE"/>
    <property type="match status" value="1"/>
</dbReference>
<dbReference type="CDD" id="cd00616">
    <property type="entry name" value="AHBA_syn"/>
    <property type="match status" value="1"/>
</dbReference>
<comment type="caution">
    <text evidence="4">The sequence shown here is derived from an EMBL/GenBank/DDBJ whole genome shotgun (WGS) entry which is preliminary data.</text>
</comment>
<evidence type="ECO:0000256" key="2">
    <source>
        <dbReference type="PIRSR" id="PIRSR000390-2"/>
    </source>
</evidence>
<dbReference type="Gene3D" id="3.40.640.10">
    <property type="entry name" value="Type I PLP-dependent aspartate aminotransferase-like (Major domain)"/>
    <property type="match status" value="1"/>
</dbReference>
<keyword evidence="2 3" id="KW-0663">Pyridoxal phosphate</keyword>
<dbReference type="InterPro" id="IPR015424">
    <property type="entry name" value="PyrdxlP-dep_Trfase"/>
</dbReference>
<dbReference type="SUPFAM" id="SSF53383">
    <property type="entry name" value="PLP-dependent transferases"/>
    <property type="match status" value="1"/>
</dbReference>
<feature type="modified residue" description="N6-(pyridoxal phosphate)lysine" evidence="2">
    <location>
        <position position="181"/>
    </location>
</feature>
<dbReference type="NCBIfam" id="NF008687">
    <property type="entry name" value="PRK11706.1"/>
    <property type="match status" value="1"/>
</dbReference>
<dbReference type="NCBIfam" id="TIGR02379">
    <property type="entry name" value="ECA_wecE"/>
    <property type="match status" value="1"/>
</dbReference>
<dbReference type="InterPro" id="IPR012749">
    <property type="entry name" value="WecE-like"/>
</dbReference>
<dbReference type="InterPro" id="IPR015421">
    <property type="entry name" value="PyrdxlP-dep_Trfase_major"/>
</dbReference>
<dbReference type="Proteomes" id="UP000256388">
    <property type="component" value="Unassembled WGS sequence"/>
</dbReference>
<dbReference type="PIRSF" id="PIRSF000390">
    <property type="entry name" value="PLP_StrS"/>
    <property type="match status" value="1"/>
</dbReference>
<dbReference type="FunFam" id="3.40.640.10:FF:000037">
    <property type="entry name" value="dTDP-4-amino-4,6-dideoxygalactose transaminase"/>
    <property type="match status" value="1"/>
</dbReference>
<keyword evidence="5" id="KW-1185">Reference proteome</keyword>
<reference evidence="4 5" key="1">
    <citation type="submission" date="2018-08" db="EMBL/GenBank/DDBJ databases">
        <title>Genomic Encyclopedia of Type Strains, Phase IV (KMG-IV): sequencing the most valuable type-strain genomes for metagenomic binning, comparative biology and taxonomic classification.</title>
        <authorList>
            <person name="Goeker M."/>
        </authorList>
    </citation>
    <scope>NUCLEOTIDE SEQUENCE [LARGE SCALE GENOMIC DNA]</scope>
    <source>
        <strain evidence="4 5">DSM 23923</strain>
    </source>
</reference>
<dbReference type="GO" id="GO:0019180">
    <property type="term" value="F:dTDP-4-amino-4,6-dideoxygalactose transaminase activity"/>
    <property type="evidence" value="ECO:0007669"/>
    <property type="project" value="TreeGrafter"/>
</dbReference>
<name>A0A347ZSI7_9CHLR</name>
<dbReference type="RefSeq" id="WP_116224303.1">
    <property type="nucleotide sequence ID" value="NZ_AP018437.1"/>
</dbReference>
<dbReference type="Gene3D" id="3.90.1150.10">
    <property type="entry name" value="Aspartate Aminotransferase, domain 1"/>
    <property type="match status" value="1"/>
</dbReference>
<dbReference type="GO" id="GO:0030170">
    <property type="term" value="F:pyridoxal phosphate binding"/>
    <property type="evidence" value="ECO:0007669"/>
    <property type="project" value="TreeGrafter"/>
</dbReference>
<comment type="similarity">
    <text evidence="3">Belongs to the DegT/DnrJ/EryC1 family.</text>
</comment>
<sequence>MIPFNKPYIAPKEFDYIRQAIEGNHISGDGPFTKKCNQFLENALGVRKALLTTNCTHALEMTALLLNLEEGDEVIVPSFTFVSTINAFVLRGAKPKFVDIRPDTLNIDERLIEAAINEHTKAIYVVHYAGVGCEMDAIMDIAQRHNLQVVEDNAHGFLGKYKGRLLGTFGSLATQSFHETKNFSCGEGGAIIINNPDMVERAEIIREKGTNRSRFFRGQIDKYSWVDVGSSYLPSDILAGVLLSHFEEAEFIQSKRKQLWDTYAAQLGDWALENSVKLPFIPDYCEQSYHMFYLLMPDLEIRQRFIQYLKERDILAVFHYVPLHTADMGQYFGYQAGDLPVTEEYSDRLVRLPFYNSMSEAEQQQVINIILTFKAQGR</sequence>
<accession>A0A347ZSI7</accession>
<feature type="active site" description="Proton acceptor" evidence="1">
    <location>
        <position position="181"/>
    </location>
</feature>
<dbReference type="InterPro" id="IPR000653">
    <property type="entry name" value="DegT/StrS_aminotransferase"/>
</dbReference>
<gene>
    <name evidence="4" type="ORF">DFR64_1042</name>
</gene>
<dbReference type="GO" id="GO:0000271">
    <property type="term" value="P:polysaccharide biosynthetic process"/>
    <property type="evidence" value="ECO:0007669"/>
    <property type="project" value="TreeGrafter"/>
</dbReference>
<dbReference type="PANTHER" id="PTHR30244:SF34">
    <property type="entry name" value="DTDP-4-AMINO-4,6-DIDEOXYGALACTOSE TRANSAMINASE"/>
    <property type="match status" value="1"/>
</dbReference>
<protein>
    <submittedName>
        <fullName evidence="4">dTDP-4-amino-4,6-dideoxygalactose transaminase</fullName>
    </submittedName>
</protein>
<dbReference type="Pfam" id="PF01041">
    <property type="entry name" value="DegT_DnrJ_EryC1"/>
    <property type="match status" value="1"/>
</dbReference>
<evidence type="ECO:0000256" key="1">
    <source>
        <dbReference type="PIRSR" id="PIRSR000390-1"/>
    </source>
</evidence>
<dbReference type="AlphaFoldDB" id="A0A347ZSI7"/>
<proteinExistence type="inferred from homology"/>
<evidence type="ECO:0000313" key="5">
    <source>
        <dbReference type="Proteomes" id="UP000256388"/>
    </source>
</evidence>
<evidence type="ECO:0000256" key="3">
    <source>
        <dbReference type="RuleBase" id="RU004508"/>
    </source>
</evidence>